<dbReference type="InterPro" id="IPR036264">
    <property type="entry name" value="Bact_exopeptidase_dim_dom"/>
</dbReference>
<dbReference type="SUPFAM" id="SSF53187">
    <property type="entry name" value="Zn-dependent exopeptidases"/>
    <property type="match status" value="1"/>
</dbReference>
<comment type="pathway">
    <text evidence="1 15">Amino-acid biosynthesis; L-lysine biosynthesis via DAP pathway; LL-2,6-diaminopimelate from (S)-tetrahydrodipicolinate (succinylase route): step 3/3.</text>
</comment>
<keyword evidence="10 15" id="KW-0220">Diaminopimelate biosynthesis</keyword>
<keyword evidence="6 15" id="KW-0028">Amino-acid biosynthesis</keyword>
<feature type="binding site" evidence="15">
    <location>
        <position position="67"/>
    </location>
    <ligand>
        <name>Zn(2+)</name>
        <dbReference type="ChEBI" id="CHEBI:29105"/>
        <label>1</label>
    </ligand>
</feature>
<dbReference type="Pfam" id="PF01546">
    <property type="entry name" value="Peptidase_M20"/>
    <property type="match status" value="1"/>
</dbReference>
<dbReference type="InterPro" id="IPR001261">
    <property type="entry name" value="ArgE/DapE_CS"/>
</dbReference>
<comment type="catalytic activity">
    <reaction evidence="14 15">
        <text>N-succinyl-(2S,6S)-2,6-diaminopimelate + H2O = (2S,6S)-2,6-diaminopimelate + succinate</text>
        <dbReference type="Rhea" id="RHEA:22608"/>
        <dbReference type="ChEBI" id="CHEBI:15377"/>
        <dbReference type="ChEBI" id="CHEBI:30031"/>
        <dbReference type="ChEBI" id="CHEBI:57609"/>
        <dbReference type="ChEBI" id="CHEBI:58087"/>
        <dbReference type="EC" id="3.5.1.18"/>
    </reaction>
</comment>
<dbReference type="GO" id="GO:0050897">
    <property type="term" value="F:cobalt ion binding"/>
    <property type="evidence" value="ECO:0007669"/>
    <property type="project" value="UniProtKB-UniRule"/>
</dbReference>
<dbReference type="RefSeq" id="WP_016211947.1">
    <property type="nucleotide sequence ID" value="NZ_CP012413.1"/>
</dbReference>
<evidence type="ECO:0000313" key="17">
    <source>
        <dbReference type="Proteomes" id="UP000422232"/>
    </source>
</evidence>
<dbReference type="Pfam" id="PF07687">
    <property type="entry name" value="M20_dimer"/>
    <property type="match status" value="1"/>
</dbReference>
<feature type="binding site" evidence="15">
    <location>
        <position position="165"/>
    </location>
    <ligand>
        <name>Zn(2+)</name>
        <dbReference type="ChEBI" id="CHEBI:29105"/>
        <label>1</label>
    </ligand>
</feature>
<comment type="subunit">
    <text evidence="3 15">Homodimer.</text>
</comment>
<evidence type="ECO:0000256" key="6">
    <source>
        <dbReference type="ARBA" id="ARBA00022605"/>
    </source>
</evidence>
<evidence type="ECO:0000256" key="7">
    <source>
        <dbReference type="ARBA" id="ARBA00022723"/>
    </source>
</evidence>
<dbReference type="SUPFAM" id="SSF55031">
    <property type="entry name" value="Bacterial exopeptidase dimerisation domain"/>
    <property type="match status" value="1"/>
</dbReference>
<dbReference type="PROSITE" id="PS00759">
    <property type="entry name" value="ARGE_DAPE_CPG2_2"/>
    <property type="match status" value="1"/>
</dbReference>
<dbReference type="Gene3D" id="3.40.630.10">
    <property type="entry name" value="Zn peptidases"/>
    <property type="match status" value="2"/>
</dbReference>
<dbReference type="InterPro" id="IPR002933">
    <property type="entry name" value="Peptidase_M20"/>
</dbReference>
<dbReference type="GO" id="GO:0008777">
    <property type="term" value="F:acetylornithine deacetylase activity"/>
    <property type="evidence" value="ECO:0007669"/>
    <property type="project" value="TreeGrafter"/>
</dbReference>
<keyword evidence="9 15" id="KW-0862">Zinc</keyword>
<dbReference type="CDD" id="cd03891">
    <property type="entry name" value="M20_DapE_proteobac"/>
    <property type="match status" value="1"/>
</dbReference>
<dbReference type="HAMAP" id="MF_01690">
    <property type="entry name" value="DapE"/>
    <property type="match status" value="1"/>
</dbReference>
<dbReference type="NCBIfam" id="TIGR01246">
    <property type="entry name" value="dapE_proteo"/>
    <property type="match status" value="1"/>
</dbReference>
<gene>
    <name evidence="15 16" type="primary">dapE</name>
    <name evidence="16" type="ORF">Psal009_01542</name>
</gene>
<dbReference type="GO" id="GO:0009089">
    <property type="term" value="P:lysine biosynthetic process via diaminopimelate"/>
    <property type="evidence" value="ECO:0007669"/>
    <property type="project" value="UniProtKB-UniRule"/>
</dbReference>
<feature type="binding site" evidence="15">
    <location>
        <position position="101"/>
    </location>
    <ligand>
        <name>Zn(2+)</name>
        <dbReference type="ChEBI" id="CHEBI:29105"/>
        <label>1</label>
    </ligand>
</feature>
<evidence type="ECO:0000256" key="8">
    <source>
        <dbReference type="ARBA" id="ARBA00022801"/>
    </source>
</evidence>
<dbReference type="Proteomes" id="UP000422232">
    <property type="component" value="Chromosome"/>
</dbReference>
<dbReference type="PANTHER" id="PTHR43808:SF31">
    <property type="entry name" value="N-ACETYL-L-CITRULLINE DEACETYLASE"/>
    <property type="match status" value="1"/>
</dbReference>
<dbReference type="EC" id="3.5.1.18" evidence="4 15"/>
<evidence type="ECO:0000256" key="3">
    <source>
        <dbReference type="ARBA" id="ARBA00011738"/>
    </source>
</evidence>
<feature type="active site" evidence="15">
    <location>
        <position position="69"/>
    </location>
</feature>
<evidence type="ECO:0000256" key="13">
    <source>
        <dbReference type="ARBA" id="ARBA00031891"/>
    </source>
</evidence>
<keyword evidence="11 15" id="KW-0457">Lysine biosynthesis</keyword>
<feature type="active site" description="Proton acceptor" evidence="15">
    <location>
        <position position="135"/>
    </location>
</feature>
<feature type="binding site" evidence="15">
    <location>
        <position position="352"/>
    </location>
    <ligand>
        <name>Zn(2+)</name>
        <dbReference type="ChEBI" id="CHEBI:29105"/>
        <label>2</label>
    </ligand>
</feature>
<proteinExistence type="inferred from homology"/>
<evidence type="ECO:0000256" key="1">
    <source>
        <dbReference type="ARBA" id="ARBA00005130"/>
    </source>
</evidence>
<keyword evidence="7 15" id="KW-0479">Metal-binding</keyword>
<dbReference type="GO" id="GO:0006526">
    <property type="term" value="P:L-arginine biosynthetic process"/>
    <property type="evidence" value="ECO:0007669"/>
    <property type="project" value="TreeGrafter"/>
</dbReference>
<dbReference type="PANTHER" id="PTHR43808">
    <property type="entry name" value="ACETYLORNITHINE DEACETYLASE"/>
    <property type="match status" value="1"/>
</dbReference>
<evidence type="ECO:0000256" key="14">
    <source>
        <dbReference type="ARBA" id="ARBA00051301"/>
    </source>
</evidence>
<feature type="binding site" evidence="15">
    <location>
        <position position="136"/>
    </location>
    <ligand>
        <name>Zn(2+)</name>
        <dbReference type="ChEBI" id="CHEBI:29105"/>
        <label>2</label>
    </ligand>
</feature>
<comment type="cofactor">
    <cofactor evidence="15">
        <name>Zn(2+)</name>
        <dbReference type="ChEBI" id="CHEBI:29105"/>
    </cofactor>
    <cofactor evidence="15">
        <name>Co(2+)</name>
        <dbReference type="ChEBI" id="CHEBI:48828"/>
    </cofactor>
    <text evidence="15">Binds 2 Zn(2+) or Co(2+) ions per subunit.</text>
</comment>
<evidence type="ECO:0000256" key="11">
    <source>
        <dbReference type="ARBA" id="ARBA00023154"/>
    </source>
</evidence>
<protein>
    <recommendedName>
        <fullName evidence="5 15">Succinyl-diaminopimelate desuccinylase</fullName>
        <shortName evidence="15">SDAP desuccinylase</shortName>
        <ecNumber evidence="4 15">3.5.1.18</ecNumber>
    </recommendedName>
    <alternativeName>
        <fullName evidence="13 15">N-succinyl-LL-2,6-diaminoheptanedioate amidohydrolase</fullName>
    </alternativeName>
</protein>
<evidence type="ECO:0000256" key="10">
    <source>
        <dbReference type="ARBA" id="ARBA00022915"/>
    </source>
</evidence>
<sequence>MHKAIELTCELIRRPSITPDDQGCQTLLANRLKPLGFYIESMPFADTQNLWAKIGNNNGPNLLFAGHTDVVATGPLSAWRSPPFSPTLTADGMLYGRGAADMKSGLAAMIIATENFLSQHSNFNGSLSFLITSDEEGPATHGTQQVLQELIKKRGENIDYCILGEPSSTESAGDTIKHGRRGSLSGQITIYGKQGHVAYPHLANNPLHQCLNALQQLSTQHWDTASADFPATSLQITRIHGGESQTRNVIPAHVYIDFNLRFSNQITGKQIQEKVYSILDTNNLNYAIDWQINGQPFLTTDTSFINKIKDAVTQTTGIPPQLSTAGGTSDGRFIAPYGISVVELGVPNKTIHQVNECVHSQDIIMLSAIYEAVLEKILAKK</sequence>
<comment type="function">
    <text evidence="15">Catalyzes the hydrolysis of N-succinyl-L,L-diaminopimelic acid (SDAP), forming succinate and LL-2,6-diaminopimelate (DAP), an intermediate involved in the bacterial biosynthesis of lysine and meso-diaminopimelic acid, an essential component of bacterial cell walls.</text>
</comment>
<organism evidence="16 17">
    <name type="scientific">Piscirickettsia salmonis</name>
    <dbReference type="NCBI Taxonomy" id="1238"/>
    <lineage>
        <taxon>Bacteria</taxon>
        <taxon>Pseudomonadati</taxon>
        <taxon>Pseudomonadota</taxon>
        <taxon>Gammaproteobacteria</taxon>
        <taxon>Thiotrichales</taxon>
        <taxon>Piscirickettsiaceae</taxon>
        <taxon>Piscirickettsia</taxon>
    </lineage>
</organism>
<evidence type="ECO:0000256" key="15">
    <source>
        <dbReference type="HAMAP-Rule" id="MF_01690"/>
    </source>
</evidence>
<dbReference type="NCBIfam" id="NF009557">
    <property type="entry name" value="PRK13009.1"/>
    <property type="match status" value="1"/>
</dbReference>
<accession>A0A9Q6PSB0</accession>
<reference evidence="16 17" key="1">
    <citation type="submission" date="2019-04" db="EMBL/GenBank/DDBJ databases">
        <title>Complete genome sequencing of Piscirickettsia salmonis strain Psal-009.</title>
        <authorList>
            <person name="Schober I."/>
            <person name="Bunk B."/>
            <person name="Sproer C."/>
            <person name="Carril G.P."/>
            <person name="Riedel T."/>
            <person name="Flores-Herrera P.A."/>
            <person name="Nourdin-Galindo G."/>
            <person name="Marshall S.H."/>
            <person name="Overmann J."/>
        </authorList>
    </citation>
    <scope>NUCLEOTIDE SEQUENCE [LARGE SCALE GENOMIC DNA]</scope>
    <source>
        <strain evidence="16 17">Psal-009</strain>
    </source>
</reference>
<evidence type="ECO:0000256" key="12">
    <source>
        <dbReference type="ARBA" id="ARBA00023285"/>
    </source>
</evidence>
<dbReference type="InterPro" id="IPR005941">
    <property type="entry name" value="DapE_proteobac"/>
</dbReference>
<keyword evidence="17" id="KW-1185">Reference proteome</keyword>
<dbReference type="GO" id="GO:0019877">
    <property type="term" value="P:diaminopimelate biosynthetic process"/>
    <property type="evidence" value="ECO:0007669"/>
    <property type="project" value="UniProtKB-UniRule"/>
</dbReference>
<dbReference type="PROSITE" id="PS00758">
    <property type="entry name" value="ARGE_DAPE_CPG2_1"/>
    <property type="match status" value="1"/>
</dbReference>
<dbReference type="GO" id="GO:0008270">
    <property type="term" value="F:zinc ion binding"/>
    <property type="evidence" value="ECO:0007669"/>
    <property type="project" value="UniProtKB-UniRule"/>
</dbReference>
<dbReference type="AlphaFoldDB" id="A0A9Q6PSB0"/>
<feature type="binding site" evidence="15">
    <location>
        <position position="101"/>
    </location>
    <ligand>
        <name>Zn(2+)</name>
        <dbReference type="ChEBI" id="CHEBI:29105"/>
        <label>2</label>
    </ligand>
</feature>
<comment type="similarity">
    <text evidence="2 15">Belongs to the peptidase M20A family. DapE subfamily.</text>
</comment>
<keyword evidence="8 15" id="KW-0378">Hydrolase</keyword>
<dbReference type="GeneID" id="66740724"/>
<evidence type="ECO:0000256" key="5">
    <source>
        <dbReference type="ARBA" id="ARBA00022391"/>
    </source>
</evidence>
<dbReference type="InterPro" id="IPR011650">
    <property type="entry name" value="Peptidase_M20_dimer"/>
</dbReference>
<dbReference type="GO" id="GO:0009014">
    <property type="term" value="F:succinyl-diaminopimelate desuccinylase activity"/>
    <property type="evidence" value="ECO:0007669"/>
    <property type="project" value="UniProtKB-UniRule"/>
</dbReference>
<evidence type="ECO:0000256" key="9">
    <source>
        <dbReference type="ARBA" id="ARBA00022833"/>
    </source>
</evidence>
<keyword evidence="12 15" id="KW-0170">Cobalt</keyword>
<evidence type="ECO:0000256" key="2">
    <source>
        <dbReference type="ARBA" id="ARBA00006746"/>
    </source>
</evidence>
<dbReference type="EMBL" id="CP038908">
    <property type="protein sequence ID" value="QGO05649.1"/>
    <property type="molecule type" value="Genomic_DNA"/>
</dbReference>
<dbReference type="InterPro" id="IPR050072">
    <property type="entry name" value="Peptidase_M20A"/>
</dbReference>
<name>A0A9Q6PSB0_PISSA</name>
<evidence type="ECO:0000313" key="16">
    <source>
        <dbReference type="EMBL" id="QGO05649.1"/>
    </source>
</evidence>
<evidence type="ECO:0000256" key="4">
    <source>
        <dbReference type="ARBA" id="ARBA00011921"/>
    </source>
</evidence>